<evidence type="ECO:0000313" key="7">
    <source>
        <dbReference type="Proteomes" id="UP000006701"/>
    </source>
</evidence>
<keyword evidence="2" id="KW-0812">Transmembrane</keyword>
<dbReference type="InterPro" id="IPR018825">
    <property type="entry name" value="DUF2427"/>
</dbReference>
<feature type="signal peptide" evidence="3">
    <location>
        <begin position="1"/>
        <end position="22"/>
    </location>
</feature>
<evidence type="ECO:0000256" key="1">
    <source>
        <dbReference type="SAM" id="MobiDB-lite"/>
    </source>
</evidence>
<feature type="transmembrane region" description="Helical" evidence="2">
    <location>
        <begin position="66"/>
        <end position="87"/>
    </location>
</feature>
<gene>
    <name evidence="6" type="ORF">ACLA_085980</name>
</gene>
<feature type="transmembrane region" description="Helical" evidence="2">
    <location>
        <begin position="514"/>
        <end position="532"/>
    </location>
</feature>
<sequence length="593" mass="65365">MLRKVTQAAFAVSFLLVSFANAIPHGDDEAMDMNMDHAAAKPETNQDANDNSPMSYFAYGKHSGTIIAHIALMMIAWCFVLPAGVMLSIARSRFALPTQFLFLVFNAFGLLIGIIYNSQTPDLYENNAHHKIGWIATWVVSAQVIMSLIFAYAGRGESAKAYEQAAFLPVSTDEITESPHSYPSGIRHDYRWSRDSGQGTERNSSSIHSRPGSPSCSSPLSEEYDSFEKPEPPVPELPARRGWLHSTFVDRFLASRVPRLVSSRVLRVLSAVYMVIDRVILPFGFVTIATGAVTYGGIMRDSEVFNGLAHFIKGGIFFWYGLLTLGRWMGCWSDLGWAWNVKPSSSVVGKWKAKIPTGEFTESLVIFTYGASNMFLEHLAGWGGAWSATDLEHVSISVMFFGGGLCGMLFESKRVRDWLNSTVLQTPAHAGVHVSADPAWRLPDTQGVSLNPMPALVILLLGMMMGSHHQTSMISTMVHKQWGNLLVGFALARAMTYVMLYLKPPTSFLPSRPPTEIVASFCLIAGGLIFMLSTRNVVDSMEFYGLDAMFTFTVGMGVTAFIMACEILAIALKAWAVKKELRPQLPPFQFPTA</sequence>
<dbReference type="KEGG" id="act:ACLA_085980"/>
<feature type="compositionally biased region" description="Low complexity" evidence="1">
    <location>
        <begin position="204"/>
        <end position="221"/>
    </location>
</feature>
<dbReference type="RefSeq" id="XP_001268327.1">
    <property type="nucleotide sequence ID" value="XM_001268326.1"/>
</dbReference>
<feature type="region of interest" description="Disordered" evidence="1">
    <location>
        <begin position="175"/>
        <end position="233"/>
    </location>
</feature>
<dbReference type="STRING" id="344612.A1CUB4"/>
<dbReference type="EMBL" id="DS027060">
    <property type="protein sequence ID" value="EAW06901.1"/>
    <property type="molecule type" value="Genomic_DNA"/>
</dbReference>
<proteinExistence type="predicted"/>
<feature type="transmembrane region" description="Helical" evidence="2">
    <location>
        <begin position="132"/>
        <end position="153"/>
    </location>
</feature>
<dbReference type="HOGENOM" id="CLU_012543_1_0_1"/>
<feature type="transmembrane region" description="Helical" evidence="2">
    <location>
        <begin position="552"/>
        <end position="572"/>
    </location>
</feature>
<dbReference type="OrthoDB" id="4005299at2759"/>
<dbReference type="GeneID" id="4700316"/>
<dbReference type="CDD" id="cd08760">
    <property type="entry name" value="Cyt_b561_FRRS1_like"/>
    <property type="match status" value="1"/>
</dbReference>
<accession>A1CUB4</accession>
<feature type="domain" description="DUF2427" evidence="4">
    <location>
        <begin position="52"/>
        <end position="152"/>
    </location>
</feature>
<dbReference type="OMA" id="NKGWAWN"/>
<evidence type="ECO:0000259" key="4">
    <source>
        <dbReference type="Pfam" id="PF10348"/>
    </source>
</evidence>
<keyword evidence="3" id="KW-0732">Signal</keyword>
<dbReference type="eggNOG" id="ENOG502QW3E">
    <property type="taxonomic scope" value="Eukaryota"/>
</dbReference>
<dbReference type="AlphaFoldDB" id="A1CUB4"/>
<feature type="transmembrane region" description="Helical" evidence="2">
    <location>
        <begin position="94"/>
        <end position="116"/>
    </location>
</feature>
<evidence type="ECO:0000256" key="3">
    <source>
        <dbReference type="SAM" id="SignalP"/>
    </source>
</evidence>
<feature type="transmembrane region" description="Helical" evidence="2">
    <location>
        <begin position="485"/>
        <end position="502"/>
    </location>
</feature>
<dbReference type="PANTHER" id="PTHR31685">
    <property type="entry name" value="INTEGRAL MEMBRANE PROTEIN (AFU_ORTHOLOGUE AFUA_6G12730)-RELATED"/>
    <property type="match status" value="1"/>
</dbReference>
<reference evidence="6 7" key="1">
    <citation type="journal article" date="2008" name="PLoS Genet.">
        <title>Genomic islands in the pathogenic filamentous fungus Aspergillus fumigatus.</title>
        <authorList>
            <person name="Fedorova N.D."/>
            <person name="Khaldi N."/>
            <person name="Joardar V.S."/>
            <person name="Maiti R."/>
            <person name="Amedeo P."/>
            <person name="Anderson M.J."/>
            <person name="Crabtree J."/>
            <person name="Silva J.C."/>
            <person name="Badger J.H."/>
            <person name="Albarraq A."/>
            <person name="Angiuoli S."/>
            <person name="Bussey H."/>
            <person name="Bowyer P."/>
            <person name="Cotty P.J."/>
            <person name="Dyer P.S."/>
            <person name="Egan A."/>
            <person name="Galens K."/>
            <person name="Fraser-Liggett C.M."/>
            <person name="Haas B.J."/>
            <person name="Inman J.M."/>
            <person name="Kent R."/>
            <person name="Lemieux S."/>
            <person name="Malavazi I."/>
            <person name="Orvis J."/>
            <person name="Roemer T."/>
            <person name="Ronning C.M."/>
            <person name="Sundaram J.P."/>
            <person name="Sutton G."/>
            <person name="Turner G."/>
            <person name="Venter J.C."/>
            <person name="White O.R."/>
            <person name="Whitty B.R."/>
            <person name="Youngman P."/>
            <person name="Wolfe K.H."/>
            <person name="Goldman G.H."/>
            <person name="Wortman J.R."/>
            <person name="Jiang B."/>
            <person name="Denning D.W."/>
            <person name="Nierman W.C."/>
        </authorList>
    </citation>
    <scope>NUCLEOTIDE SEQUENCE [LARGE SCALE GENOMIC DNA]</scope>
    <source>
        <strain evidence="7">ATCC 1007 / CBS 513.65 / DSM 816 / NCTC 3887 / NRRL 1</strain>
    </source>
</reference>
<feature type="transmembrane region" description="Helical" evidence="2">
    <location>
        <begin position="304"/>
        <end position="323"/>
    </location>
</feature>
<keyword evidence="2" id="KW-0472">Membrane</keyword>
<dbReference type="Proteomes" id="UP000006701">
    <property type="component" value="Unassembled WGS sequence"/>
</dbReference>
<evidence type="ECO:0000256" key="2">
    <source>
        <dbReference type="SAM" id="Phobius"/>
    </source>
</evidence>
<dbReference type="InterPro" id="IPR018827">
    <property type="entry name" value="YTP1_C"/>
</dbReference>
<dbReference type="VEuPathDB" id="FungiDB:ACLA_085980"/>
<evidence type="ECO:0000259" key="5">
    <source>
        <dbReference type="Pfam" id="PF10355"/>
    </source>
</evidence>
<feature type="transmembrane region" description="Helical" evidence="2">
    <location>
        <begin position="279"/>
        <end position="298"/>
    </location>
</feature>
<organism evidence="6 7">
    <name type="scientific">Aspergillus clavatus (strain ATCC 1007 / CBS 513.65 / DSM 816 / NCTC 3887 / NRRL 1 / QM 1276 / 107)</name>
    <dbReference type="NCBI Taxonomy" id="344612"/>
    <lineage>
        <taxon>Eukaryota</taxon>
        <taxon>Fungi</taxon>
        <taxon>Dikarya</taxon>
        <taxon>Ascomycota</taxon>
        <taxon>Pezizomycotina</taxon>
        <taxon>Eurotiomycetes</taxon>
        <taxon>Eurotiomycetidae</taxon>
        <taxon>Eurotiales</taxon>
        <taxon>Aspergillaceae</taxon>
        <taxon>Aspergillus</taxon>
        <taxon>Aspergillus subgen. Fumigati</taxon>
    </lineage>
</organism>
<dbReference type="Gene3D" id="1.20.120.1770">
    <property type="match status" value="1"/>
</dbReference>
<dbReference type="Pfam" id="PF10348">
    <property type="entry name" value="DUF2427"/>
    <property type="match status" value="1"/>
</dbReference>
<feature type="domain" description="Protein YTP1-like C-terminal" evidence="5">
    <location>
        <begin position="284"/>
        <end position="573"/>
    </location>
</feature>
<keyword evidence="7" id="KW-1185">Reference proteome</keyword>
<protein>
    <submittedName>
        <fullName evidence="6">Integral membrane protein</fullName>
    </submittedName>
</protein>
<keyword evidence="2" id="KW-1133">Transmembrane helix</keyword>
<feature type="chain" id="PRO_5002633464" evidence="3">
    <location>
        <begin position="23"/>
        <end position="593"/>
    </location>
</feature>
<evidence type="ECO:0000313" key="6">
    <source>
        <dbReference type="EMBL" id="EAW06901.1"/>
    </source>
</evidence>
<dbReference type="Pfam" id="PF10355">
    <property type="entry name" value="Ytp1"/>
    <property type="match status" value="1"/>
</dbReference>
<name>A1CUB4_ASPCL</name>
<dbReference type="PANTHER" id="PTHR31685:SF3">
    <property type="entry name" value="INTEGRAL MEMBRANE PROTEIN (AFU_ORTHOLOGUE AFUA_6G12730)"/>
    <property type="match status" value="1"/>
</dbReference>